<keyword evidence="5" id="KW-1185">Reference proteome</keyword>
<reference evidence="4 5" key="1">
    <citation type="submission" date="2018-03" db="EMBL/GenBank/DDBJ databases">
        <authorList>
            <person name="Keele B.F."/>
        </authorList>
    </citation>
    <scope>NUCLEOTIDE SEQUENCE [LARGE SCALE GENOMIC DNA]</scope>
    <source>
        <strain evidence="4 5">D20</strain>
    </source>
</reference>
<protein>
    <recommendedName>
        <fullName evidence="3">Cytokinin riboside 5'-monophosphate phosphoribohydrolase</fullName>
        <ecNumber evidence="3">3.2.2.n1</ecNumber>
    </recommendedName>
</protein>
<keyword evidence="3" id="KW-0378">Hydrolase</keyword>
<dbReference type="GO" id="GO:0008714">
    <property type="term" value="F:AMP nucleosidase activity"/>
    <property type="evidence" value="ECO:0007669"/>
    <property type="project" value="UniProtKB-EC"/>
</dbReference>
<dbReference type="PANTHER" id="PTHR31223:SF70">
    <property type="entry name" value="LOG FAMILY PROTEIN YJL055W"/>
    <property type="match status" value="1"/>
</dbReference>
<dbReference type="InterPro" id="IPR005269">
    <property type="entry name" value="LOG"/>
</dbReference>
<comment type="caution">
    <text evidence="4">The sequence shown here is derived from an EMBL/GenBank/DDBJ whole genome shotgun (WGS) entry which is preliminary data.</text>
</comment>
<organism evidence="4 5">
    <name type="scientific">Pseudothauera lacus</name>
    <dbReference type="NCBI Taxonomy" id="2136175"/>
    <lineage>
        <taxon>Bacteria</taxon>
        <taxon>Pseudomonadati</taxon>
        <taxon>Pseudomonadota</taxon>
        <taxon>Betaproteobacteria</taxon>
        <taxon>Rhodocyclales</taxon>
        <taxon>Zoogloeaceae</taxon>
        <taxon>Pseudothauera</taxon>
    </lineage>
</organism>
<comment type="similarity">
    <text evidence="2 3">Belongs to the LOG family.</text>
</comment>
<keyword evidence="3" id="KW-0203">Cytokinin biosynthesis</keyword>
<proteinExistence type="inferred from homology"/>
<evidence type="ECO:0000313" key="5">
    <source>
        <dbReference type="Proteomes" id="UP000241193"/>
    </source>
</evidence>
<dbReference type="EC" id="3.2.2.n1" evidence="3"/>
<dbReference type="Proteomes" id="UP000241193">
    <property type="component" value="Unassembled WGS sequence"/>
</dbReference>
<reference evidence="4 5" key="2">
    <citation type="submission" date="2018-04" db="EMBL/GenBank/DDBJ databases">
        <title>Thauera lacus sp. nov., isolated from an saline lake in Inner Mongolia, China.</title>
        <authorList>
            <person name="Liang Q.-Y."/>
        </authorList>
    </citation>
    <scope>NUCLEOTIDE SEQUENCE [LARGE SCALE GENOMIC DNA]</scope>
    <source>
        <strain evidence="4 5">D20</strain>
    </source>
</reference>
<dbReference type="OrthoDB" id="9801098at2"/>
<name>A0A2T4IIE2_9RHOO</name>
<dbReference type="PANTHER" id="PTHR31223">
    <property type="entry name" value="LOG FAMILY PROTEIN YJL055W"/>
    <property type="match status" value="1"/>
</dbReference>
<gene>
    <name evidence="4" type="ORF">C8261_02270</name>
</gene>
<dbReference type="RefSeq" id="WP_107492050.1">
    <property type="nucleotide sequence ID" value="NZ_PZKC01000002.1"/>
</dbReference>
<evidence type="ECO:0000313" key="4">
    <source>
        <dbReference type="EMBL" id="PTD97530.1"/>
    </source>
</evidence>
<dbReference type="InterPro" id="IPR031100">
    <property type="entry name" value="LOG_fam"/>
</dbReference>
<dbReference type="NCBIfam" id="TIGR00730">
    <property type="entry name" value="Rossman fold protein, TIGR00730 family"/>
    <property type="match status" value="1"/>
</dbReference>
<comment type="catalytic activity">
    <reaction evidence="1">
        <text>AMP + H2O = D-ribose 5-phosphate + adenine</text>
        <dbReference type="Rhea" id="RHEA:20129"/>
        <dbReference type="ChEBI" id="CHEBI:15377"/>
        <dbReference type="ChEBI" id="CHEBI:16708"/>
        <dbReference type="ChEBI" id="CHEBI:78346"/>
        <dbReference type="ChEBI" id="CHEBI:456215"/>
        <dbReference type="EC" id="3.2.2.4"/>
    </reaction>
</comment>
<evidence type="ECO:0000256" key="1">
    <source>
        <dbReference type="ARBA" id="ARBA00000274"/>
    </source>
</evidence>
<dbReference type="EMBL" id="PZKC01000002">
    <property type="protein sequence ID" value="PTD97530.1"/>
    <property type="molecule type" value="Genomic_DNA"/>
</dbReference>
<dbReference type="GO" id="GO:0005829">
    <property type="term" value="C:cytosol"/>
    <property type="evidence" value="ECO:0007669"/>
    <property type="project" value="TreeGrafter"/>
</dbReference>
<dbReference type="AlphaFoldDB" id="A0A2T4IIE2"/>
<evidence type="ECO:0000256" key="3">
    <source>
        <dbReference type="RuleBase" id="RU363015"/>
    </source>
</evidence>
<dbReference type="SUPFAM" id="SSF102405">
    <property type="entry name" value="MCP/YpsA-like"/>
    <property type="match status" value="1"/>
</dbReference>
<sequence length="202" mass="21640">MNDHPASTPLRSLCVYCGSASGRQPVYADAARALAQAMVARGIRLVYGGASVGIMGTVADEILRLGGEAVGVIPQALMRKELAHAGLTELHVTPSMHARKMLMAELADGFVALPGGIGTFEEIFEVWTWAQLGFHGKPCGLLNAAGYYDRLVGFLDHAAAEEFVRPVHREMVIVDSDPVALLQRFAAYRPPAVPKWVGGDET</sequence>
<dbReference type="GO" id="GO:0009691">
    <property type="term" value="P:cytokinin biosynthetic process"/>
    <property type="evidence" value="ECO:0007669"/>
    <property type="project" value="UniProtKB-UniRule"/>
</dbReference>
<accession>A0A2T4IIE2</accession>
<dbReference type="Pfam" id="PF03641">
    <property type="entry name" value="Lysine_decarbox"/>
    <property type="match status" value="1"/>
</dbReference>
<dbReference type="Gene3D" id="3.40.50.450">
    <property type="match status" value="1"/>
</dbReference>
<evidence type="ECO:0000256" key="2">
    <source>
        <dbReference type="ARBA" id="ARBA00006763"/>
    </source>
</evidence>